<reference evidence="3" key="1">
    <citation type="submission" date="2020-11" db="EMBL/GenBank/DDBJ databases">
        <title>Sequencing the genomes of 1000 actinobacteria strains.</title>
        <authorList>
            <person name="Klenk H.-P."/>
        </authorList>
    </citation>
    <scope>NUCLEOTIDE SEQUENCE</scope>
    <source>
        <strain evidence="3">DSM 45356</strain>
    </source>
</reference>
<gene>
    <name evidence="3" type="ORF">IW245_004874</name>
</gene>
<dbReference type="AlphaFoldDB" id="A0A8J7GQ79"/>
<dbReference type="InterPro" id="IPR001633">
    <property type="entry name" value="EAL_dom"/>
</dbReference>
<organism evidence="3 4">
    <name type="scientific">Longispora fulva</name>
    <dbReference type="NCBI Taxonomy" id="619741"/>
    <lineage>
        <taxon>Bacteria</taxon>
        <taxon>Bacillati</taxon>
        <taxon>Actinomycetota</taxon>
        <taxon>Actinomycetes</taxon>
        <taxon>Micromonosporales</taxon>
        <taxon>Micromonosporaceae</taxon>
        <taxon>Longispora</taxon>
    </lineage>
</organism>
<evidence type="ECO:0000256" key="1">
    <source>
        <dbReference type="SAM" id="Phobius"/>
    </source>
</evidence>
<keyword evidence="1" id="KW-0812">Transmembrane</keyword>
<dbReference type="Proteomes" id="UP000622552">
    <property type="component" value="Unassembled WGS sequence"/>
</dbReference>
<protein>
    <submittedName>
        <fullName evidence="3">EAL domain-containing protein (Putative c-di-GMP-specific phosphodiesterase class I)</fullName>
    </submittedName>
</protein>
<dbReference type="PROSITE" id="PS50883">
    <property type="entry name" value="EAL"/>
    <property type="match status" value="1"/>
</dbReference>
<name>A0A8J7GQ79_9ACTN</name>
<dbReference type="SUPFAM" id="SSF141868">
    <property type="entry name" value="EAL domain-like"/>
    <property type="match status" value="1"/>
</dbReference>
<keyword evidence="1" id="KW-1133">Transmembrane helix</keyword>
<evidence type="ECO:0000259" key="2">
    <source>
        <dbReference type="PROSITE" id="PS50883"/>
    </source>
</evidence>
<comment type="caution">
    <text evidence="3">The sequence shown here is derived from an EMBL/GenBank/DDBJ whole genome shotgun (WGS) entry which is preliminary data.</text>
</comment>
<dbReference type="Pfam" id="PF00563">
    <property type="entry name" value="EAL"/>
    <property type="match status" value="1"/>
</dbReference>
<dbReference type="RefSeq" id="WP_197005415.1">
    <property type="nucleotide sequence ID" value="NZ_BONS01000009.1"/>
</dbReference>
<accession>A0A8J7GQ79</accession>
<dbReference type="Gene3D" id="3.20.20.450">
    <property type="entry name" value="EAL domain"/>
    <property type="match status" value="1"/>
</dbReference>
<feature type="transmembrane region" description="Helical" evidence="1">
    <location>
        <begin position="6"/>
        <end position="34"/>
    </location>
</feature>
<evidence type="ECO:0000313" key="3">
    <source>
        <dbReference type="EMBL" id="MBG6138680.1"/>
    </source>
</evidence>
<dbReference type="SMART" id="SM00052">
    <property type="entry name" value="EAL"/>
    <property type="match status" value="1"/>
</dbReference>
<sequence length="285" mass="30161">MTILITFALAVAVVADALWLRLLAALVAGGAWLYKRRPRRLPARRRPDLRAALEKGALDLRYQPIVDLTDGRTAGVEVLPRWHHPGLGWVGPAELLRMAAEAGLTPLLGAWVLDRSCRQLASWLADGRDLWISVHAEPAELESVLYVAGVAAALTTHRVPAARLVVEVTGPGDSRRVTSQLAGLRALGVRVALGGTDLGPSTMRQLRRLSVDLVKGSGAATAVVVTLGRRLGYEVVAEGIGTAEALTAAKAAGCRYGQGEALGRAAPAEHVEPLLSYAPPSRRAG</sequence>
<proteinExistence type="predicted"/>
<dbReference type="CDD" id="cd01948">
    <property type="entry name" value="EAL"/>
    <property type="match status" value="1"/>
</dbReference>
<dbReference type="PANTHER" id="PTHR33121">
    <property type="entry name" value="CYCLIC DI-GMP PHOSPHODIESTERASE PDEF"/>
    <property type="match status" value="1"/>
</dbReference>
<dbReference type="GO" id="GO:0071111">
    <property type="term" value="F:cyclic-guanylate-specific phosphodiesterase activity"/>
    <property type="evidence" value="ECO:0007669"/>
    <property type="project" value="InterPro"/>
</dbReference>
<keyword evidence="4" id="KW-1185">Reference proteome</keyword>
<dbReference type="InterPro" id="IPR035919">
    <property type="entry name" value="EAL_sf"/>
</dbReference>
<evidence type="ECO:0000313" key="4">
    <source>
        <dbReference type="Proteomes" id="UP000622552"/>
    </source>
</evidence>
<dbReference type="EMBL" id="JADOUF010000001">
    <property type="protein sequence ID" value="MBG6138680.1"/>
    <property type="molecule type" value="Genomic_DNA"/>
</dbReference>
<dbReference type="InterPro" id="IPR050706">
    <property type="entry name" value="Cyclic-di-GMP_PDE-like"/>
</dbReference>
<dbReference type="PANTHER" id="PTHR33121:SF79">
    <property type="entry name" value="CYCLIC DI-GMP PHOSPHODIESTERASE PDED-RELATED"/>
    <property type="match status" value="1"/>
</dbReference>
<feature type="domain" description="EAL" evidence="2">
    <location>
        <begin position="42"/>
        <end position="279"/>
    </location>
</feature>
<keyword evidence="1" id="KW-0472">Membrane</keyword>